<comment type="caution">
    <text evidence="2">The sequence shown here is derived from an EMBL/GenBank/DDBJ whole genome shotgun (WGS) entry which is preliminary data.</text>
</comment>
<accession>A0AAD8PE22</accession>
<evidence type="ECO:0000256" key="1">
    <source>
        <dbReference type="SAM" id="Coils"/>
    </source>
</evidence>
<reference evidence="2" key="1">
    <citation type="submission" date="2023-08" db="EMBL/GenBank/DDBJ databases">
        <title>Draft sequence of the Babesia gibsoni genome.</title>
        <authorList>
            <person name="Yamagishi J.Y."/>
            <person name="Xuan X.X."/>
        </authorList>
    </citation>
    <scope>NUCLEOTIDE SEQUENCE</scope>
    <source>
        <strain evidence="2">Azabu</strain>
    </source>
</reference>
<sequence length="367" mass="41562">METLMCKVDPQFGGTATPKEATKDAAKGTHLYRICNKEHLVAGYSPEGTPFKDCHDMRPDVEVLPEGWVRHGKGLMLDVPISPKMKGGVCRLQEPHFKFTSDAFPQPVKQLHKDLVKLDRDAGRRMRSEQNVKIKAARPRSDCRTGHTTCTTKPSTSARSGVNFDREEGLCNDPLNRKIAALKREHDRELLQTKQQVLEQVDGLIKKYRQLAIDAVRVAREEQKKAETERWSAYDACARYESDLKENVRNAIAHLKQSAQDEKERLEAERDALQKKCAYLTPLSAATFRPTLEHVTGEISSQFKSNANFSIDMIDESHAKINEEFEAFKESMVQQMIQRFSDKGCALQKEDATIFVECSLLTGSMFS</sequence>
<name>A0AAD8PE22_BABGI</name>
<evidence type="ECO:0000313" key="3">
    <source>
        <dbReference type="Proteomes" id="UP001230268"/>
    </source>
</evidence>
<organism evidence="2 3">
    <name type="scientific">Babesia gibsoni</name>
    <dbReference type="NCBI Taxonomy" id="33632"/>
    <lineage>
        <taxon>Eukaryota</taxon>
        <taxon>Sar</taxon>
        <taxon>Alveolata</taxon>
        <taxon>Apicomplexa</taxon>
        <taxon>Aconoidasida</taxon>
        <taxon>Piroplasmida</taxon>
        <taxon>Babesiidae</taxon>
        <taxon>Babesia</taxon>
    </lineage>
</organism>
<keyword evidence="1" id="KW-0175">Coiled coil</keyword>
<evidence type="ECO:0000313" key="2">
    <source>
        <dbReference type="EMBL" id="KAK1443056.1"/>
    </source>
</evidence>
<dbReference type="AlphaFoldDB" id="A0AAD8PE22"/>
<protein>
    <submittedName>
        <fullName evidence="2">Uncharacterized protein</fullName>
    </submittedName>
</protein>
<proteinExistence type="predicted"/>
<gene>
    <name evidence="2" type="ORF">BgAZ_305740</name>
</gene>
<dbReference type="EMBL" id="JAVEPI010000003">
    <property type="protein sequence ID" value="KAK1443056.1"/>
    <property type="molecule type" value="Genomic_DNA"/>
</dbReference>
<feature type="coiled-coil region" evidence="1">
    <location>
        <begin position="245"/>
        <end position="276"/>
    </location>
</feature>
<keyword evidence="3" id="KW-1185">Reference proteome</keyword>
<dbReference type="Proteomes" id="UP001230268">
    <property type="component" value="Unassembled WGS sequence"/>
</dbReference>